<dbReference type="Proteomes" id="UP000094527">
    <property type="component" value="Unassembled WGS sequence"/>
</dbReference>
<accession>A0A1D2NMT1</accession>
<dbReference type="SUPFAM" id="SSF48452">
    <property type="entry name" value="TPR-like"/>
    <property type="match status" value="1"/>
</dbReference>
<evidence type="ECO:0000313" key="5">
    <source>
        <dbReference type="Proteomes" id="UP000094527"/>
    </source>
</evidence>
<keyword evidence="1" id="KW-0802">TPR repeat</keyword>
<dbReference type="EMBL" id="LJIJ01000008">
    <property type="protein sequence ID" value="ODN06246.1"/>
    <property type="molecule type" value="Genomic_DNA"/>
</dbReference>
<dbReference type="Gene3D" id="1.25.40.10">
    <property type="entry name" value="Tetratricopeptide repeat domain"/>
    <property type="match status" value="1"/>
</dbReference>
<dbReference type="GO" id="GO:0030041">
    <property type="term" value="P:actin filament polymerization"/>
    <property type="evidence" value="ECO:0007669"/>
    <property type="project" value="TreeGrafter"/>
</dbReference>
<keyword evidence="5" id="KW-1185">Reference proteome</keyword>
<dbReference type="InterPro" id="IPR019734">
    <property type="entry name" value="TPR_rpt"/>
</dbReference>
<protein>
    <submittedName>
        <fullName evidence="4">Tetratricopeptide repeat protein 17</fullName>
    </submittedName>
</protein>
<gene>
    <name evidence="4" type="ORF">Ocin01_00427</name>
</gene>
<feature type="compositionally biased region" description="Polar residues" evidence="2">
    <location>
        <begin position="55"/>
        <end position="73"/>
    </location>
</feature>
<evidence type="ECO:0000256" key="1">
    <source>
        <dbReference type="PROSITE-ProRule" id="PRU00339"/>
    </source>
</evidence>
<feature type="transmembrane region" description="Helical" evidence="3">
    <location>
        <begin position="358"/>
        <end position="381"/>
    </location>
</feature>
<feature type="region of interest" description="Disordered" evidence="2">
    <location>
        <begin position="45"/>
        <end position="92"/>
    </location>
</feature>
<evidence type="ECO:0000256" key="2">
    <source>
        <dbReference type="SAM" id="MobiDB-lite"/>
    </source>
</evidence>
<sequence>MPSHGHDCFGWSAYSYFLTLYVLSLHILDTNTRSSPHWRLVEENGRNTIVPDPTPTMSISGSPSGGNSQSLSYGQGRLSHVSSDTQNESLPYSRLNRPSSLWISNSEEEVELVLQILATTVINSGSWIKNGDETYCRGCTLGGGASNPSLMMSSDYENISGGGIAVTVDDDSPEVLDCGRPANFTYYDQLIGVANRHNHPHIPEPQVAMVFRKKGSKKDTIDLNTLERKLRKAKKEKPSSVQLYNQIGNFWRIKGHTLRAIECFRRALAVAPNNPEVLHNLARLLLTLQYLDDALFLARRSLELQAPDRNAWQQHFTLGEILKAYGHHQEAVLHFKHTLELRPDHAAAQQALRELENLLAGTGLHICTLLIIVFLVLGVLLMMLSNLDENEAPDLTRPPPRHFSRALAMRSLKLGISPRALRAKRLP</sequence>
<organism evidence="4 5">
    <name type="scientific">Orchesella cincta</name>
    <name type="common">Springtail</name>
    <name type="synonym">Podura cincta</name>
    <dbReference type="NCBI Taxonomy" id="48709"/>
    <lineage>
        <taxon>Eukaryota</taxon>
        <taxon>Metazoa</taxon>
        <taxon>Ecdysozoa</taxon>
        <taxon>Arthropoda</taxon>
        <taxon>Hexapoda</taxon>
        <taxon>Collembola</taxon>
        <taxon>Entomobryomorpha</taxon>
        <taxon>Entomobryoidea</taxon>
        <taxon>Orchesellidae</taxon>
        <taxon>Orchesellinae</taxon>
        <taxon>Orchesella</taxon>
    </lineage>
</organism>
<feature type="repeat" description="TPR" evidence="1">
    <location>
        <begin position="241"/>
        <end position="274"/>
    </location>
</feature>
<dbReference type="PROSITE" id="PS50005">
    <property type="entry name" value="TPR"/>
    <property type="match status" value="2"/>
</dbReference>
<feature type="repeat" description="TPR" evidence="1">
    <location>
        <begin position="312"/>
        <end position="345"/>
    </location>
</feature>
<dbReference type="PANTHER" id="PTHR16091:SF3">
    <property type="entry name" value="TETRATRICOPEPTIDE REPEAT PROTEIN 17"/>
    <property type="match status" value="1"/>
</dbReference>
<dbReference type="Pfam" id="PF13181">
    <property type="entry name" value="TPR_8"/>
    <property type="match status" value="1"/>
</dbReference>
<name>A0A1D2NMT1_ORCCI</name>
<dbReference type="GO" id="GO:0015629">
    <property type="term" value="C:actin cytoskeleton"/>
    <property type="evidence" value="ECO:0007669"/>
    <property type="project" value="TreeGrafter"/>
</dbReference>
<dbReference type="GO" id="GO:0005737">
    <property type="term" value="C:cytoplasm"/>
    <property type="evidence" value="ECO:0007669"/>
    <property type="project" value="TreeGrafter"/>
</dbReference>
<evidence type="ECO:0000256" key="3">
    <source>
        <dbReference type="SAM" id="Phobius"/>
    </source>
</evidence>
<dbReference type="InterPro" id="IPR052630">
    <property type="entry name" value="TTC17"/>
</dbReference>
<dbReference type="AlphaFoldDB" id="A0A1D2NMT1"/>
<reference evidence="4 5" key="1">
    <citation type="journal article" date="2016" name="Genome Biol. Evol.">
        <title>Gene Family Evolution Reflects Adaptation to Soil Environmental Stressors in the Genome of the Collembolan Orchesella cincta.</title>
        <authorList>
            <person name="Faddeeva-Vakhrusheva A."/>
            <person name="Derks M.F."/>
            <person name="Anvar S.Y."/>
            <person name="Agamennone V."/>
            <person name="Suring W."/>
            <person name="Smit S."/>
            <person name="van Straalen N.M."/>
            <person name="Roelofs D."/>
        </authorList>
    </citation>
    <scope>NUCLEOTIDE SEQUENCE [LARGE SCALE GENOMIC DNA]</scope>
    <source>
        <tissue evidence="4">Mixed pool</tissue>
    </source>
</reference>
<proteinExistence type="predicted"/>
<keyword evidence="3" id="KW-0472">Membrane</keyword>
<comment type="caution">
    <text evidence="4">The sequence shown here is derived from an EMBL/GenBank/DDBJ whole genome shotgun (WGS) entry which is preliminary data.</text>
</comment>
<dbReference type="InterPro" id="IPR011990">
    <property type="entry name" value="TPR-like_helical_dom_sf"/>
</dbReference>
<keyword evidence="3" id="KW-1133">Transmembrane helix</keyword>
<dbReference type="OrthoDB" id="79426at2759"/>
<feature type="compositionally biased region" description="Polar residues" evidence="2">
    <location>
        <begin position="80"/>
        <end position="92"/>
    </location>
</feature>
<evidence type="ECO:0000313" key="4">
    <source>
        <dbReference type="EMBL" id="ODN06246.1"/>
    </source>
</evidence>
<dbReference type="PANTHER" id="PTHR16091">
    <property type="entry name" value="TTC17 PROTEIN"/>
    <property type="match status" value="1"/>
</dbReference>
<keyword evidence="3" id="KW-0812">Transmembrane</keyword>
<dbReference type="SMART" id="SM00028">
    <property type="entry name" value="TPR"/>
    <property type="match status" value="3"/>
</dbReference>
<dbReference type="STRING" id="48709.A0A1D2NMT1"/>